<dbReference type="EMBL" id="BAABEZ010000022">
    <property type="protein sequence ID" value="GAA4455960.1"/>
    <property type="molecule type" value="Genomic_DNA"/>
</dbReference>
<keyword evidence="7" id="KW-1185">Reference proteome</keyword>
<keyword evidence="2 5" id="KW-0479">Metal-binding</keyword>
<evidence type="ECO:0000256" key="2">
    <source>
        <dbReference type="ARBA" id="ARBA00022723"/>
    </source>
</evidence>
<organism evidence="6 7">
    <name type="scientific">Rurimicrobium arvi</name>
    <dbReference type="NCBI Taxonomy" id="2049916"/>
    <lineage>
        <taxon>Bacteria</taxon>
        <taxon>Pseudomonadati</taxon>
        <taxon>Bacteroidota</taxon>
        <taxon>Chitinophagia</taxon>
        <taxon>Chitinophagales</taxon>
        <taxon>Chitinophagaceae</taxon>
        <taxon>Rurimicrobium</taxon>
    </lineage>
</organism>
<gene>
    <name evidence="5" type="primary">ppa</name>
    <name evidence="6" type="ORF">GCM10023092_20520</name>
</gene>
<evidence type="ECO:0000256" key="3">
    <source>
        <dbReference type="ARBA" id="ARBA00022801"/>
    </source>
</evidence>
<keyword evidence="3 5" id="KW-0378">Hydrolase</keyword>
<comment type="cofactor">
    <cofactor evidence="1 5">
        <name>Mg(2+)</name>
        <dbReference type="ChEBI" id="CHEBI:18420"/>
    </cofactor>
</comment>
<comment type="subunit">
    <text evidence="5">Homohexamer.</text>
</comment>
<accession>A0ABP8MWG4</accession>
<evidence type="ECO:0000256" key="4">
    <source>
        <dbReference type="ARBA" id="ARBA00022842"/>
    </source>
</evidence>
<comment type="similarity">
    <text evidence="5">Belongs to the PPase family.</text>
</comment>
<comment type="subcellular location">
    <subcellularLocation>
        <location evidence="5">Cytoplasm</location>
    </subcellularLocation>
</comment>
<dbReference type="HAMAP" id="MF_00209">
    <property type="entry name" value="Inorganic_PPase"/>
    <property type="match status" value="1"/>
</dbReference>
<name>A0ABP8MWG4_9BACT</name>
<dbReference type="Proteomes" id="UP001501410">
    <property type="component" value="Unassembled WGS sequence"/>
</dbReference>
<dbReference type="InterPro" id="IPR036649">
    <property type="entry name" value="Pyrophosphatase_sf"/>
</dbReference>
<feature type="binding site" evidence="5">
    <location>
        <position position="79"/>
    </location>
    <ligand>
        <name>Mg(2+)</name>
        <dbReference type="ChEBI" id="CHEBI:18420"/>
        <label>2</label>
    </ligand>
</feature>
<keyword evidence="4 5" id="KW-0460">Magnesium</keyword>
<protein>
    <recommendedName>
        <fullName evidence="5">Inorganic pyrophosphatase</fullName>
        <ecNumber evidence="5">3.6.1.1</ecNumber>
    </recommendedName>
    <alternativeName>
        <fullName evidence="5">Pyrophosphate phospho-hydrolase</fullName>
        <shortName evidence="5">PPase</shortName>
    </alternativeName>
</protein>
<dbReference type="EC" id="3.6.1.1" evidence="5"/>
<feature type="binding site" evidence="5">
    <location>
        <position position="111"/>
    </location>
    <ligand>
        <name>Mg(2+)</name>
        <dbReference type="ChEBI" id="CHEBI:18420"/>
        <label>1</label>
    </ligand>
</feature>
<feature type="binding site" evidence="5">
    <location>
        <position position="74"/>
    </location>
    <ligand>
        <name>Mg(2+)</name>
        <dbReference type="ChEBI" id="CHEBI:18420"/>
        <label>1</label>
    </ligand>
</feature>
<proteinExistence type="inferred from homology"/>
<dbReference type="CDD" id="cd00412">
    <property type="entry name" value="pyrophosphatase"/>
    <property type="match status" value="1"/>
</dbReference>
<evidence type="ECO:0000256" key="1">
    <source>
        <dbReference type="ARBA" id="ARBA00001946"/>
    </source>
</evidence>
<keyword evidence="5" id="KW-0963">Cytoplasm</keyword>
<feature type="binding site" evidence="5">
    <location>
        <position position="64"/>
    </location>
    <ligand>
        <name>substrate</name>
    </ligand>
</feature>
<dbReference type="PANTHER" id="PTHR10286">
    <property type="entry name" value="INORGANIC PYROPHOSPHATASE"/>
    <property type="match status" value="1"/>
</dbReference>
<feature type="binding site" evidence="5">
    <location>
        <position position="148"/>
    </location>
    <ligand>
        <name>substrate</name>
    </ligand>
</feature>
<evidence type="ECO:0000313" key="7">
    <source>
        <dbReference type="Proteomes" id="UP001501410"/>
    </source>
</evidence>
<dbReference type="RefSeq" id="WP_344826426.1">
    <property type="nucleotide sequence ID" value="NZ_BAABEZ010000022.1"/>
</dbReference>
<reference evidence="7" key="1">
    <citation type="journal article" date="2019" name="Int. J. Syst. Evol. Microbiol.">
        <title>The Global Catalogue of Microorganisms (GCM) 10K type strain sequencing project: providing services to taxonomists for standard genome sequencing and annotation.</title>
        <authorList>
            <consortium name="The Broad Institute Genomics Platform"/>
            <consortium name="The Broad Institute Genome Sequencing Center for Infectious Disease"/>
            <person name="Wu L."/>
            <person name="Ma J."/>
        </authorList>
    </citation>
    <scope>NUCLEOTIDE SEQUENCE [LARGE SCALE GENOMIC DNA]</scope>
    <source>
        <strain evidence="7">JCM 31921</strain>
    </source>
</reference>
<dbReference type="SUPFAM" id="SSF50324">
    <property type="entry name" value="Inorganic pyrophosphatase"/>
    <property type="match status" value="1"/>
</dbReference>
<evidence type="ECO:0000256" key="5">
    <source>
        <dbReference type="HAMAP-Rule" id="MF_00209"/>
    </source>
</evidence>
<feature type="binding site" evidence="5">
    <location>
        <position position="38"/>
    </location>
    <ligand>
        <name>substrate</name>
    </ligand>
</feature>
<comment type="catalytic activity">
    <reaction evidence="5">
        <text>diphosphate + H2O = 2 phosphate + H(+)</text>
        <dbReference type="Rhea" id="RHEA:24576"/>
        <dbReference type="ChEBI" id="CHEBI:15377"/>
        <dbReference type="ChEBI" id="CHEBI:15378"/>
        <dbReference type="ChEBI" id="CHEBI:33019"/>
        <dbReference type="ChEBI" id="CHEBI:43474"/>
        <dbReference type="EC" id="3.6.1.1"/>
    </reaction>
</comment>
<sequence>MDLSKNINFNPWHSVSYGSNVPETVNAIIEIPKGSRAKYELDKDTGMLKLDRVLYSSVYYPANYGFIPRTYCDDKDPLDILVISQIDMQPMCLVEAKVIGVMRMLDQGEADDKLIAVCANDMSVKHINDISELPPHFIAEMRHFFEEYKRLEEKEVKIEEFQGARLAKKILQHSINDYAEKFLSGAVSL</sequence>
<dbReference type="Pfam" id="PF00719">
    <property type="entry name" value="Pyrophosphatase"/>
    <property type="match status" value="1"/>
</dbReference>
<feature type="binding site" evidence="5">
    <location>
        <position position="52"/>
    </location>
    <ligand>
        <name>substrate</name>
    </ligand>
</feature>
<comment type="caution">
    <text evidence="6">The sequence shown here is derived from an EMBL/GenBank/DDBJ whole genome shotgun (WGS) entry which is preliminary data.</text>
</comment>
<feature type="binding site" evidence="5">
    <location>
        <position position="79"/>
    </location>
    <ligand>
        <name>Mg(2+)</name>
        <dbReference type="ChEBI" id="CHEBI:18420"/>
        <label>1</label>
    </ligand>
</feature>
<evidence type="ECO:0000313" key="6">
    <source>
        <dbReference type="EMBL" id="GAA4455960.1"/>
    </source>
</evidence>
<dbReference type="Gene3D" id="3.90.80.10">
    <property type="entry name" value="Inorganic pyrophosphatase"/>
    <property type="match status" value="1"/>
</dbReference>
<dbReference type="InterPro" id="IPR008162">
    <property type="entry name" value="Pyrophosphatase"/>
</dbReference>
<comment type="function">
    <text evidence="5">Catalyzes the hydrolysis of inorganic pyrophosphate (PPi) forming two phosphate ions.</text>
</comment>